<feature type="compositionally biased region" description="Basic and acidic residues" evidence="2">
    <location>
        <begin position="63"/>
        <end position="81"/>
    </location>
</feature>
<feature type="region of interest" description="Disordered" evidence="2">
    <location>
        <begin position="1"/>
        <end position="21"/>
    </location>
</feature>
<keyword evidence="1" id="KW-0175">Coiled coil</keyword>
<gene>
    <name evidence="3" type="primary">MIPOL1</name>
    <name evidence="3" type="ORF">BLAG_LOCUS17929</name>
</gene>
<keyword evidence="4" id="KW-1185">Reference proteome</keyword>
<feature type="coiled-coil region" evidence="1">
    <location>
        <begin position="493"/>
        <end position="563"/>
    </location>
</feature>
<dbReference type="Proteomes" id="UP000838412">
    <property type="component" value="Chromosome 4"/>
</dbReference>
<name>A0A8J9ZVX5_BRALA</name>
<dbReference type="EMBL" id="OV696689">
    <property type="protein sequence ID" value="CAH1263137.1"/>
    <property type="molecule type" value="Genomic_DNA"/>
</dbReference>
<accession>A0A8J9ZVX5</accession>
<feature type="compositionally biased region" description="Low complexity" evidence="2">
    <location>
        <begin position="245"/>
        <end position="261"/>
    </location>
</feature>
<feature type="coiled-coil region" evidence="1">
    <location>
        <begin position="341"/>
        <end position="404"/>
    </location>
</feature>
<dbReference type="PANTHER" id="PTHR22089">
    <property type="entry name" value="MIRROR-IMAGE POLYDACTYLY GENE 1 PROTEIN"/>
    <property type="match status" value="1"/>
</dbReference>
<evidence type="ECO:0000313" key="3">
    <source>
        <dbReference type="EMBL" id="CAH1263137.1"/>
    </source>
</evidence>
<evidence type="ECO:0000313" key="4">
    <source>
        <dbReference type="Proteomes" id="UP000838412"/>
    </source>
</evidence>
<feature type="compositionally biased region" description="Acidic residues" evidence="2">
    <location>
        <begin position="276"/>
        <end position="285"/>
    </location>
</feature>
<dbReference type="InterPro" id="IPR026175">
    <property type="entry name" value="MIPOL1"/>
</dbReference>
<organism evidence="3 4">
    <name type="scientific">Branchiostoma lanceolatum</name>
    <name type="common">Common lancelet</name>
    <name type="synonym">Amphioxus lanceolatum</name>
    <dbReference type="NCBI Taxonomy" id="7740"/>
    <lineage>
        <taxon>Eukaryota</taxon>
        <taxon>Metazoa</taxon>
        <taxon>Chordata</taxon>
        <taxon>Cephalochordata</taxon>
        <taxon>Leptocardii</taxon>
        <taxon>Amphioxiformes</taxon>
        <taxon>Branchiostomatidae</taxon>
        <taxon>Branchiostoma</taxon>
    </lineage>
</organism>
<dbReference type="AlphaFoldDB" id="A0A8J9ZVX5"/>
<feature type="coiled-coil region" evidence="1">
    <location>
        <begin position="619"/>
        <end position="660"/>
    </location>
</feature>
<feature type="region of interest" description="Disordered" evidence="2">
    <location>
        <begin position="63"/>
        <end position="339"/>
    </location>
</feature>
<reference evidence="3" key="1">
    <citation type="submission" date="2022-01" db="EMBL/GenBank/DDBJ databases">
        <authorList>
            <person name="Braso-Vives M."/>
        </authorList>
    </citation>
    <scope>NUCLEOTIDE SEQUENCE</scope>
</reference>
<feature type="compositionally biased region" description="Polar residues" evidence="2">
    <location>
        <begin position="292"/>
        <end position="327"/>
    </location>
</feature>
<dbReference type="PANTHER" id="PTHR22089:SF2">
    <property type="entry name" value="MIRROR-IMAGE POLYDACTYLY GENE 1 PROTEIN"/>
    <property type="match status" value="1"/>
</dbReference>
<evidence type="ECO:0000256" key="1">
    <source>
        <dbReference type="SAM" id="Coils"/>
    </source>
</evidence>
<feature type="compositionally biased region" description="Basic and acidic residues" evidence="2">
    <location>
        <begin position="117"/>
        <end position="130"/>
    </location>
</feature>
<feature type="compositionally biased region" description="Basic and acidic residues" evidence="2">
    <location>
        <begin position="162"/>
        <end position="172"/>
    </location>
</feature>
<sequence>MASSSRSSWPRNGYRSPDSRYIPEEDKIMFEKLHDAVGKTKHKIRSLEDEVVSKERAAAREEALRREAERKQHDMEEKRLVDMYGDSGVNEELKERLSPETLRRKRRGESPSPTPRSTEKHVRFEDRRSSESSITSLERRQEEEEQEEEDDSRDFLDDEQDGERRQLSRRDMNGSGSPTRSQRDYRHSPPRGRPRPPPPLPRDRRNDYYDDQEYYDYYDDDYYDDDEEYYEGPPTLPLPPRRSRSPGAGRPRSAPPRWGSPASPPGRRRRRRPDYDQYDQEDDMDIRELHTRSPTKNQESQTINQSDQSLQVDTTADQSSFVNISFDSSKEKPEEEDGRSLSLLLTELDAVKEENRQLKAKLSEAERDLQGMQLQESLLEKSYEAQLAEKGAELIQEIHQAQKERESAVMNRLRLANEERDEALLRCKRIEVAKDQLPSSEGDYSLGDATLDELLDRIGKAETGTAIERDGQMILDRINNTKNRKKRITSEEMRAIIDERDSAAEKVKRLEQELAGYRKNADRSGKAVVPRQNNQEQALKEQLAATRQERDMSFAKIRKLEEEVQELQVYYSLHKSLSQEASMRDQFNNTLNVVEGQLAQRDTIVMQTHRYSEELALQLKGVLEERGSLEAQLQQAQQGQQDAQDRAEKLERLVNVLRKKISGGVVKTVN</sequence>
<feature type="compositionally biased region" description="Basic and acidic residues" evidence="2">
    <location>
        <begin position="91"/>
        <end position="102"/>
    </location>
</feature>
<evidence type="ECO:0000256" key="2">
    <source>
        <dbReference type="SAM" id="MobiDB-lite"/>
    </source>
</evidence>
<proteinExistence type="predicted"/>
<protein>
    <submittedName>
        <fullName evidence="3">MIPOL1 protein</fullName>
    </submittedName>
</protein>
<dbReference type="OrthoDB" id="6426880at2759"/>
<feature type="compositionally biased region" description="Polar residues" evidence="2">
    <location>
        <begin position="1"/>
        <end position="10"/>
    </location>
</feature>
<feature type="compositionally biased region" description="Acidic residues" evidence="2">
    <location>
        <begin position="209"/>
        <end position="230"/>
    </location>
</feature>
<feature type="compositionally biased region" description="Acidic residues" evidence="2">
    <location>
        <begin position="143"/>
        <end position="161"/>
    </location>
</feature>